<organism evidence="1 2">
    <name type="scientific">Pristionchus mayeri</name>
    <dbReference type="NCBI Taxonomy" id="1317129"/>
    <lineage>
        <taxon>Eukaryota</taxon>
        <taxon>Metazoa</taxon>
        <taxon>Ecdysozoa</taxon>
        <taxon>Nematoda</taxon>
        <taxon>Chromadorea</taxon>
        <taxon>Rhabditida</taxon>
        <taxon>Rhabditina</taxon>
        <taxon>Diplogasteromorpha</taxon>
        <taxon>Diplogasteroidea</taxon>
        <taxon>Neodiplogasteridae</taxon>
        <taxon>Pristionchus</taxon>
    </lineage>
</organism>
<accession>A0AAN4ZKG7</accession>
<name>A0AAN4ZKG7_9BILA</name>
<gene>
    <name evidence="1" type="ORF">PMAYCL1PPCAC_12631</name>
</gene>
<comment type="caution">
    <text evidence="1">The sequence shown here is derived from an EMBL/GenBank/DDBJ whole genome shotgun (WGS) entry which is preliminary data.</text>
</comment>
<reference evidence="2" key="1">
    <citation type="submission" date="2022-10" db="EMBL/GenBank/DDBJ databases">
        <title>Genome assembly of Pristionchus species.</title>
        <authorList>
            <person name="Yoshida K."/>
            <person name="Sommer R.J."/>
        </authorList>
    </citation>
    <scope>NUCLEOTIDE SEQUENCE [LARGE SCALE GENOMIC DNA]</scope>
    <source>
        <strain evidence="2">RS5460</strain>
    </source>
</reference>
<feature type="non-terminal residue" evidence="1">
    <location>
        <position position="1"/>
    </location>
</feature>
<protein>
    <submittedName>
        <fullName evidence="1">Uncharacterized protein</fullName>
    </submittedName>
</protein>
<feature type="non-terminal residue" evidence="1">
    <location>
        <position position="69"/>
    </location>
</feature>
<dbReference type="AlphaFoldDB" id="A0AAN4ZKG7"/>
<evidence type="ECO:0000313" key="2">
    <source>
        <dbReference type="Proteomes" id="UP001328107"/>
    </source>
</evidence>
<dbReference type="Proteomes" id="UP001328107">
    <property type="component" value="Unassembled WGS sequence"/>
</dbReference>
<evidence type="ECO:0000313" key="1">
    <source>
        <dbReference type="EMBL" id="GMR42436.1"/>
    </source>
</evidence>
<proteinExistence type="predicted"/>
<sequence>LSDGFDLQEYFPTGTIITIRYENDAKCGKCASDIRLYYGNSQSLYPDPRLRDFALRIKVSNDAKFPVES</sequence>
<dbReference type="EMBL" id="BTRK01000003">
    <property type="protein sequence ID" value="GMR42436.1"/>
    <property type="molecule type" value="Genomic_DNA"/>
</dbReference>
<keyword evidence="2" id="KW-1185">Reference proteome</keyword>